<keyword evidence="3" id="KW-1185">Reference proteome</keyword>
<dbReference type="Gene3D" id="3.10.450.50">
    <property type="match status" value="1"/>
</dbReference>
<reference evidence="2" key="1">
    <citation type="journal article" date="2014" name="Int. J. Syst. Evol. Microbiol.">
        <title>Complete genome of a new Firmicutes species belonging to the dominant human colonic microbiota ('Ruminococcus bicirculans') reveals two chromosomes and a selective capacity to utilize plant glucans.</title>
        <authorList>
            <consortium name="NISC Comparative Sequencing Program"/>
            <person name="Wegmann U."/>
            <person name="Louis P."/>
            <person name="Goesmann A."/>
            <person name="Henrissat B."/>
            <person name="Duncan S.H."/>
            <person name="Flint H.J."/>
        </authorList>
    </citation>
    <scope>NUCLEOTIDE SEQUENCE</scope>
    <source>
        <strain evidence="2">NBRC 108216</strain>
    </source>
</reference>
<dbReference type="InterPro" id="IPR032710">
    <property type="entry name" value="NTF2-like_dom_sf"/>
</dbReference>
<name>A0ABQ5V3D1_9PROT</name>
<dbReference type="PANTHER" id="PTHR41252:SF1">
    <property type="entry name" value="BLR2505 PROTEIN"/>
    <property type="match status" value="1"/>
</dbReference>
<dbReference type="Proteomes" id="UP001161390">
    <property type="component" value="Unassembled WGS sequence"/>
</dbReference>
<dbReference type="Pfam" id="PF12680">
    <property type="entry name" value="SnoaL_2"/>
    <property type="match status" value="1"/>
</dbReference>
<dbReference type="PANTHER" id="PTHR41252">
    <property type="entry name" value="BLR2505 PROTEIN"/>
    <property type="match status" value="1"/>
</dbReference>
<gene>
    <name evidence="2" type="ORF">GCM10007854_25500</name>
</gene>
<feature type="domain" description="SnoaL-like" evidence="1">
    <location>
        <begin position="11"/>
        <end position="119"/>
    </location>
</feature>
<comment type="caution">
    <text evidence="2">The sequence shown here is derived from an EMBL/GenBank/DDBJ whole genome shotgun (WGS) entry which is preliminary data.</text>
</comment>
<dbReference type="EMBL" id="BSNJ01000005">
    <property type="protein sequence ID" value="GLQ21595.1"/>
    <property type="molecule type" value="Genomic_DNA"/>
</dbReference>
<accession>A0ABQ5V3D1</accession>
<proteinExistence type="predicted"/>
<dbReference type="InterPro" id="IPR037401">
    <property type="entry name" value="SnoaL-like"/>
</dbReference>
<dbReference type="RefSeq" id="WP_284373313.1">
    <property type="nucleotide sequence ID" value="NZ_BSNJ01000005.1"/>
</dbReference>
<evidence type="ECO:0000259" key="1">
    <source>
        <dbReference type="Pfam" id="PF12680"/>
    </source>
</evidence>
<dbReference type="SUPFAM" id="SSF54427">
    <property type="entry name" value="NTF2-like"/>
    <property type="match status" value="1"/>
</dbReference>
<evidence type="ECO:0000313" key="2">
    <source>
        <dbReference type="EMBL" id="GLQ21595.1"/>
    </source>
</evidence>
<evidence type="ECO:0000313" key="3">
    <source>
        <dbReference type="Proteomes" id="UP001161390"/>
    </source>
</evidence>
<sequence>MTQTSVNLALVKTVYEGFAAGDMPRVLGTMADDIVWNEAQGNPYADQNPYVGPEAILTGLFARLGGDWENFTATPSEFILSDDTVIVFGTYTGRFIATGKAMNAPFVHRYTVRDGKIAAMQQYTDTAAHVEAMGA</sequence>
<protein>
    <recommendedName>
        <fullName evidence="1">SnoaL-like domain-containing protein</fullName>
    </recommendedName>
</protein>
<organism evidence="2 3">
    <name type="scientific">Algimonas porphyrae</name>
    <dbReference type="NCBI Taxonomy" id="1128113"/>
    <lineage>
        <taxon>Bacteria</taxon>
        <taxon>Pseudomonadati</taxon>
        <taxon>Pseudomonadota</taxon>
        <taxon>Alphaproteobacteria</taxon>
        <taxon>Maricaulales</taxon>
        <taxon>Robiginitomaculaceae</taxon>
        <taxon>Algimonas</taxon>
    </lineage>
</organism>
<reference evidence="2" key="2">
    <citation type="submission" date="2023-01" db="EMBL/GenBank/DDBJ databases">
        <title>Draft genome sequence of Algimonas porphyrae strain NBRC 108216.</title>
        <authorList>
            <person name="Sun Q."/>
            <person name="Mori K."/>
        </authorList>
    </citation>
    <scope>NUCLEOTIDE SEQUENCE</scope>
    <source>
        <strain evidence="2">NBRC 108216</strain>
    </source>
</reference>